<dbReference type="AlphaFoldDB" id="L9JFA4"/>
<reference evidence="2" key="2">
    <citation type="journal article" date="2013" name="Nat. Commun.">
        <title>Genome of the Chinese tree shrew.</title>
        <authorList>
            <person name="Fan Y."/>
            <person name="Huang Z.Y."/>
            <person name="Cao C.C."/>
            <person name="Chen C.S."/>
            <person name="Chen Y.X."/>
            <person name="Fan D.D."/>
            <person name="He J."/>
            <person name="Hou H.L."/>
            <person name="Hu L."/>
            <person name="Hu X.T."/>
            <person name="Jiang X.T."/>
            <person name="Lai R."/>
            <person name="Lang Y.S."/>
            <person name="Liang B."/>
            <person name="Liao S.G."/>
            <person name="Mu D."/>
            <person name="Ma Y.Y."/>
            <person name="Niu Y.Y."/>
            <person name="Sun X.Q."/>
            <person name="Xia J.Q."/>
            <person name="Xiao J."/>
            <person name="Xiong Z.Q."/>
            <person name="Xu L."/>
            <person name="Yang L."/>
            <person name="Zhang Y."/>
            <person name="Zhao W."/>
            <person name="Zhao X.D."/>
            <person name="Zheng Y.T."/>
            <person name="Zhou J.M."/>
            <person name="Zhu Y.B."/>
            <person name="Zhang G.J."/>
            <person name="Wang J."/>
            <person name="Yao Y.G."/>
        </authorList>
    </citation>
    <scope>NUCLEOTIDE SEQUENCE [LARGE SCALE GENOMIC DNA]</scope>
</reference>
<name>L9JFA4_TUPCH</name>
<protein>
    <submittedName>
        <fullName evidence="1">Uncharacterized protein</fullName>
    </submittedName>
</protein>
<gene>
    <name evidence="1" type="ORF">TREES_T100012284</name>
</gene>
<organism evidence="1 2">
    <name type="scientific">Tupaia chinensis</name>
    <name type="common">Chinese tree shrew</name>
    <name type="synonym">Tupaia belangeri chinensis</name>
    <dbReference type="NCBI Taxonomy" id="246437"/>
    <lineage>
        <taxon>Eukaryota</taxon>
        <taxon>Metazoa</taxon>
        <taxon>Chordata</taxon>
        <taxon>Craniata</taxon>
        <taxon>Vertebrata</taxon>
        <taxon>Euteleostomi</taxon>
        <taxon>Mammalia</taxon>
        <taxon>Eutheria</taxon>
        <taxon>Euarchontoglires</taxon>
        <taxon>Scandentia</taxon>
        <taxon>Tupaiidae</taxon>
        <taxon>Tupaia</taxon>
    </lineage>
</organism>
<dbReference type="Proteomes" id="UP000011518">
    <property type="component" value="Unassembled WGS sequence"/>
</dbReference>
<keyword evidence="2" id="KW-1185">Reference proteome</keyword>
<sequence>MFLETYLNGTALRGSDNGSDPEKALVAHPIRAGCGLSGGPSLRGADAKLVLPYQAPASATGTWRFLSVTGSPPRGHFS</sequence>
<dbReference type="EMBL" id="KB320999">
    <property type="protein sequence ID" value="ELW49295.1"/>
    <property type="molecule type" value="Genomic_DNA"/>
</dbReference>
<evidence type="ECO:0000313" key="1">
    <source>
        <dbReference type="EMBL" id="ELW49295.1"/>
    </source>
</evidence>
<accession>L9JFA4</accession>
<reference evidence="2" key="1">
    <citation type="submission" date="2012-07" db="EMBL/GenBank/DDBJ databases">
        <title>Genome of the Chinese tree shrew, a rising model animal genetically related to primates.</title>
        <authorList>
            <person name="Zhang G."/>
            <person name="Fan Y."/>
            <person name="Yao Y."/>
            <person name="Huang Z."/>
        </authorList>
    </citation>
    <scope>NUCLEOTIDE SEQUENCE [LARGE SCALE GENOMIC DNA]</scope>
</reference>
<proteinExistence type="predicted"/>
<dbReference type="InParanoid" id="L9JFA4"/>
<evidence type="ECO:0000313" key="2">
    <source>
        <dbReference type="Proteomes" id="UP000011518"/>
    </source>
</evidence>